<dbReference type="InterPro" id="IPR013517">
    <property type="entry name" value="FG-GAP"/>
</dbReference>
<name>A0A916NSM9_9BACL</name>
<keyword evidence="2" id="KW-1185">Reference proteome</keyword>
<dbReference type="Proteomes" id="UP000693672">
    <property type="component" value="Unassembled WGS sequence"/>
</dbReference>
<dbReference type="RefSeq" id="WP_218095743.1">
    <property type="nucleotide sequence ID" value="NZ_CAJVAS010000053.1"/>
</dbReference>
<gene>
    <name evidence="1" type="ORF">PAESOLCIP111_06061</name>
</gene>
<dbReference type="InterPro" id="IPR018763">
    <property type="entry name" value="DUF2334"/>
</dbReference>
<dbReference type="AlphaFoldDB" id="A0A916NSM9"/>
<evidence type="ECO:0000313" key="1">
    <source>
        <dbReference type="EMBL" id="CAG7650361.1"/>
    </source>
</evidence>
<dbReference type="EMBL" id="CAJVAS010000053">
    <property type="protein sequence ID" value="CAG7650361.1"/>
    <property type="molecule type" value="Genomic_DNA"/>
</dbReference>
<protein>
    <recommendedName>
        <fullName evidence="3">DUF2334 domain-containing protein</fullName>
    </recommendedName>
</protein>
<sequence length="639" mass="70907">MTVKRIRKQTWLRYALSALAVSILVAVQMIMTAEGEGRVPKFAMMRLEDIGPGGQYGSPEQLGKLRAVFEYLREEGVTYHLAVIPRWIDIPKDGPRYDLRLDDPADPYAVSFRQVLREAVGGGATLGMHGYTHQVGDVRRDDGHQESGIGNEFNVDGLKETKTAGFAERRIKEGLAIFTNIGLKPQFWEAPHYHTTAEQDRMFRSYFGLHYQADVQTNRNAPAVQYTSGRNNGYGASTLGAAYVPTPLDYIPSNKDEKMILDRMGKSGMVTSFFFHPFLEFKYMEKVTDADGEQAMRDGIPEYRYAGSGKSLLHKLVSGLKAKGYTFYSIQDYVPFTPSASARLPAVSGGAREKGYPLLADANGDGQLDIIHLDARSGTVYVTEGRYRGLRNEAAPPPAEWGRVGYVKGSAATVSGRDEAGPCTLWVANADGQLERLVSDGGRFVKQGSWKIEANRWSRLFALRQPNGDMVVAGLSLDKLELYGWRIRQGDMQPLKPYRFRNALKSEIQPRQDGTIFVARNRASSGIQLRPDTSALEWSFGRTDTGLPNEAGLLKFGDFNGDGLEDVIRFDPATMKYAVYLRNSEAQWRQLSTFGPWGRPGADAELVIADFDGNGKSDLGLMNHADGYLDTALSFVHLQ</sequence>
<organism evidence="1 2">
    <name type="scientific">Paenibacillus solanacearum</name>
    <dbReference type="NCBI Taxonomy" id="2048548"/>
    <lineage>
        <taxon>Bacteria</taxon>
        <taxon>Bacillati</taxon>
        <taxon>Bacillota</taxon>
        <taxon>Bacilli</taxon>
        <taxon>Bacillales</taxon>
        <taxon>Paenibacillaceae</taxon>
        <taxon>Paenibacillus</taxon>
    </lineage>
</organism>
<accession>A0A916NSM9</accession>
<proteinExistence type="predicted"/>
<dbReference type="Pfam" id="PF13517">
    <property type="entry name" value="FG-GAP_3"/>
    <property type="match status" value="1"/>
</dbReference>
<evidence type="ECO:0000313" key="2">
    <source>
        <dbReference type="Proteomes" id="UP000693672"/>
    </source>
</evidence>
<reference evidence="1" key="1">
    <citation type="submission" date="2021-06" db="EMBL/GenBank/DDBJ databases">
        <authorList>
            <person name="Criscuolo A."/>
        </authorList>
    </citation>
    <scope>NUCLEOTIDE SEQUENCE</scope>
    <source>
        <strain evidence="1">CIP111600</strain>
    </source>
</reference>
<evidence type="ECO:0008006" key="3">
    <source>
        <dbReference type="Google" id="ProtNLM"/>
    </source>
</evidence>
<comment type="caution">
    <text evidence="1">The sequence shown here is derived from an EMBL/GenBank/DDBJ whole genome shotgun (WGS) entry which is preliminary data.</text>
</comment>
<dbReference type="Pfam" id="PF10096">
    <property type="entry name" value="DUF2334"/>
    <property type="match status" value="1"/>
</dbReference>